<evidence type="ECO:0000313" key="3">
    <source>
        <dbReference type="EMBL" id="MFK7642332.1"/>
    </source>
</evidence>
<dbReference type="RefSeq" id="WP_405386238.1">
    <property type="nucleotide sequence ID" value="NZ_JBJGEB010000006.1"/>
</dbReference>
<keyword evidence="2" id="KW-1133">Transmembrane helix</keyword>
<name>A0ABW8Q6B4_9NEIS</name>
<evidence type="ECO:0000256" key="1">
    <source>
        <dbReference type="SAM" id="MobiDB-lite"/>
    </source>
</evidence>
<gene>
    <name evidence="3" type="ORF">ACI43T_07450</name>
</gene>
<reference evidence="3 4" key="1">
    <citation type="submission" date="2024-11" db="EMBL/GenBank/DDBJ databases">
        <authorList>
            <person name="Mikucki A.G."/>
            <person name="Kahler C.M."/>
        </authorList>
    </citation>
    <scope>NUCLEOTIDE SEQUENCE [LARGE SCALE GENOMIC DNA]</scope>
    <source>
        <strain evidence="3 4">EXNM717</strain>
    </source>
</reference>
<protein>
    <submittedName>
        <fullName evidence="3">Tetratricopeptide repeat protein</fullName>
    </submittedName>
</protein>
<comment type="caution">
    <text evidence="3">The sequence shown here is derived from an EMBL/GenBank/DDBJ whole genome shotgun (WGS) entry which is preliminary data.</text>
</comment>
<dbReference type="Gene3D" id="1.25.40.10">
    <property type="entry name" value="Tetratricopeptide repeat domain"/>
    <property type="match status" value="1"/>
</dbReference>
<dbReference type="Proteomes" id="UP001621964">
    <property type="component" value="Unassembled WGS sequence"/>
</dbReference>
<sequence>MCSSIDCNALSGGVLELLLLIILLALLLLVLLFARHKQGSSAAGRSAKVAKASQNHHQIQADEVSENEDWMDKVNQSVSNAGVQDWEWGDGGSSTSATSVSAQEVDPLTEYQVYKQFGYESKAAESLAGYLNNLTDTAPEKLVHELIGLNLRVGNIDMLAETLDRHGAVLTEDALVEYIKAGLMVEPNHLHLRVLAESKLGWNIQEVSRQIGEKTGLEENNASNPTLTIESNNQSVATNSSKRVPIVVGQTEFDNITPEEMSAVIGFVKPEQSAKILKDKVSYETALQQYNRAIQHSPKPASLIIDALRLDYQNEEVGQFAKHLWKLYHSLGQYGRQVKERMLGWGYSLGYHDLFDDLEKGPTEQQIQKIGLERGYLQPTSSQVKAKYRDLVQKDSSIISVNSSPADEALKEVESLLMYGQLDQAIGTLEQAVLQYPQESQLYIVLFDLYERAEDWPRLEQFLRLLRERVVSLPEEVILAMSRLLQRVNQHSKKIK</sequence>
<keyword evidence="2" id="KW-0812">Transmembrane</keyword>
<evidence type="ECO:0000313" key="4">
    <source>
        <dbReference type="Proteomes" id="UP001621964"/>
    </source>
</evidence>
<feature type="compositionally biased region" description="Polar residues" evidence="1">
    <location>
        <begin position="218"/>
        <end position="236"/>
    </location>
</feature>
<feature type="transmembrane region" description="Helical" evidence="2">
    <location>
        <begin position="12"/>
        <end position="34"/>
    </location>
</feature>
<organism evidence="3 4">
    <name type="scientific">Neisseria oralis</name>
    <dbReference type="NCBI Taxonomy" id="1107316"/>
    <lineage>
        <taxon>Bacteria</taxon>
        <taxon>Pseudomonadati</taxon>
        <taxon>Pseudomonadota</taxon>
        <taxon>Betaproteobacteria</taxon>
        <taxon>Neisseriales</taxon>
        <taxon>Neisseriaceae</taxon>
        <taxon>Neisseria</taxon>
    </lineage>
</organism>
<feature type="region of interest" description="Disordered" evidence="1">
    <location>
        <begin position="45"/>
        <end position="66"/>
    </location>
</feature>
<proteinExistence type="predicted"/>
<evidence type="ECO:0000256" key="2">
    <source>
        <dbReference type="SAM" id="Phobius"/>
    </source>
</evidence>
<keyword evidence="4" id="KW-1185">Reference proteome</keyword>
<accession>A0ABW8Q6B4</accession>
<dbReference type="InterPro" id="IPR011990">
    <property type="entry name" value="TPR-like_helical_dom_sf"/>
</dbReference>
<dbReference type="EMBL" id="JBJGEB010000006">
    <property type="protein sequence ID" value="MFK7642332.1"/>
    <property type="molecule type" value="Genomic_DNA"/>
</dbReference>
<feature type="region of interest" description="Disordered" evidence="1">
    <location>
        <begin position="216"/>
        <end position="236"/>
    </location>
</feature>
<keyword evidence="2" id="KW-0472">Membrane</keyword>
<dbReference type="SUPFAM" id="SSF48452">
    <property type="entry name" value="TPR-like"/>
    <property type="match status" value="1"/>
</dbReference>